<evidence type="ECO:0000256" key="4">
    <source>
        <dbReference type="ARBA" id="ARBA00022692"/>
    </source>
</evidence>
<dbReference type="PROSITE" id="PS50928">
    <property type="entry name" value="ABC_TM1"/>
    <property type="match status" value="1"/>
</dbReference>
<evidence type="ECO:0000313" key="10">
    <source>
        <dbReference type="Proteomes" id="UP000078454"/>
    </source>
</evidence>
<evidence type="ECO:0000256" key="3">
    <source>
        <dbReference type="ARBA" id="ARBA00022475"/>
    </source>
</evidence>
<dbReference type="InterPro" id="IPR050809">
    <property type="entry name" value="UgpAE/MalFG_permease"/>
</dbReference>
<comment type="caution">
    <text evidence="9">The sequence shown here is derived from an EMBL/GenBank/DDBJ whole genome shotgun (WGS) entry which is preliminary data.</text>
</comment>
<proteinExistence type="inferred from homology"/>
<reference evidence="9 10" key="1">
    <citation type="submission" date="2016-05" db="EMBL/GenBank/DDBJ databases">
        <title>Paenibacillus sp. 1ZS3-15 nov., isolated from the rhizosphere soil.</title>
        <authorList>
            <person name="Zhang X.X."/>
            <person name="Zhang J."/>
        </authorList>
    </citation>
    <scope>NUCLEOTIDE SEQUENCE [LARGE SCALE GENOMIC DNA]</scope>
    <source>
        <strain evidence="9 10">1ZS3-15</strain>
    </source>
</reference>
<dbReference type="PANTHER" id="PTHR43227:SF11">
    <property type="entry name" value="BLL4140 PROTEIN"/>
    <property type="match status" value="1"/>
</dbReference>
<dbReference type="GO" id="GO:0055085">
    <property type="term" value="P:transmembrane transport"/>
    <property type="evidence" value="ECO:0007669"/>
    <property type="project" value="InterPro"/>
</dbReference>
<feature type="transmembrane region" description="Helical" evidence="7">
    <location>
        <begin position="229"/>
        <end position="249"/>
    </location>
</feature>
<keyword evidence="5 7" id="KW-1133">Transmembrane helix</keyword>
<evidence type="ECO:0000313" key="9">
    <source>
        <dbReference type="EMBL" id="OAS14918.1"/>
    </source>
</evidence>
<dbReference type="CDD" id="cd06261">
    <property type="entry name" value="TM_PBP2"/>
    <property type="match status" value="1"/>
</dbReference>
<dbReference type="PANTHER" id="PTHR43227">
    <property type="entry name" value="BLL4140 PROTEIN"/>
    <property type="match status" value="1"/>
</dbReference>
<dbReference type="EMBL" id="LYPB01000087">
    <property type="protein sequence ID" value="OAS14918.1"/>
    <property type="molecule type" value="Genomic_DNA"/>
</dbReference>
<dbReference type="OrthoDB" id="9785836at2"/>
<dbReference type="RefSeq" id="WP_068669109.1">
    <property type="nucleotide sequence ID" value="NZ_LYPB01000087.1"/>
</dbReference>
<feature type="domain" description="ABC transmembrane type-1" evidence="8">
    <location>
        <begin position="88"/>
        <end position="303"/>
    </location>
</feature>
<evidence type="ECO:0000256" key="2">
    <source>
        <dbReference type="ARBA" id="ARBA00022448"/>
    </source>
</evidence>
<keyword evidence="10" id="KW-1185">Reference proteome</keyword>
<dbReference type="SUPFAM" id="SSF161098">
    <property type="entry name" value="MetI-like"/>
    <property type="match status" value="1"/>
</dbReference>
<keyword evidence="4 7" id="KW-0812">Transmembrane</keyword>
<evidence type="ECO:0000256" key="5">
    <source>
        <dbReference type="ARBA" id="ARBA00022989"/>
    </source>
</evidence>
<feature type="transmembrane region" description="Helical" evidence="7">
    <location>
        <begin position="28"/>
        <end position="48"/>
    </location>
</feature>
<organism evidence="9 10">
    <name type="scientific">Paenibacillus oryzisoli</name>
    <dbReference type="NCBI Taxonomy" id="1850517"/>
    <lineage>
        <taxon>Bacteria</taxon>
        <taxon>Bacillati</taxon>
        <taxon>Bacillota</taxon>
        <taxon>Bacilli</taxon>
        <taxon>Bacillales</taxon>
        <taxon>Paenibacillaceae</taxon>
        <taxon>Paenibacillus</taxon>
    </lineage>
</organism>
<dbReference type="GO" id="GO:0005886">
    <property type="term" value="C:plasma membrane"/>
    <property type="evidence" value="ECO:0007669"/>
    <property type="project" value="UniProtKB-SubCell"/>
</dbReference>
<evidence type="ECO:0000256" key="1">
    <source>
        <dbReference type="ARBA" id="ARBA00004651"/>
    </source>
</evidence>
<keyword evidence="3" id="KW-1003">Cell membrane</keyword>
<feature type="transmembrane region" description="Helical" evidence="7">
    <location>
        <begin position="282"/>
        <end position="307"/>
    </location>
</feature>
<keyword evidence="2 7" id="KW-0813">Transport</keyword>
<accession>A0A198A1M9</accession>
<protein>
    <submittedName>
        <fullName evidence="9">Protein lplB</fullName>
    </submittedName>
</protein>
<dbReference type="Pfam" id="PF00528">
    <property type="entry name" value="BPD_transp_1"/>
    <property type="match status" value="1"/>
</dbReference>
<dbReference type="AlphaFoldDB" id="A0A198A1M9"/>
<name>A0A198A1M9_9BACL</name>
<dbReference type="STRING" id="1850517.A8708_05315"/>
<evidence type="ECO:0000256" key="7">
    <source>
        <dbReference type="RuleBase" id="RU363032"/>
    </source>
</evidence>
<dbReference type="InterPro" id="IPR000515">
    <property type="entry name" value="MetI-like"/>
</dbReference>
<dbReference type="Gene3D" id="1.10.3720.10">
    <property type="entry name" value="MetI-like"/>
    <property type="match status" value="1"/>
</dbReference>
<dbReference type="InterPro" id="IPR035906">
    <property type="entry name" value="MetI-like_sf"/>
</dbReference>
<dbReference type="Proteomes" id="UP000078454">
    <property type="component" value="Unassembled WGS sequence"/>
</dbReference>
<evidence type="ECO:0000256" key="6">
    <source>
        <dbReference type="ARBA" id="ARBA00023136"/>
    </source>
</evidence>
<evidence type="ECO:0000259" key="8">
    <source>
        <dbReference type="PROSITE" id="PS50928"/>
    </source>
</evidence>
<sequence>MATTTKLVLNKPIQERSSLWRRIVFHKYFYIMLVPILAWYVIFCYIPMYGLTLAFKTYNFSKGIGGSPWAGLQNFTDILNDRQYIVSLKNTVIISLGKLVFHFPVPIILALLLNQIVGQRMKKLYQTVLTFPHFISWVVLGGIITNILGSQGVYNQIIGLIGWDPSSPLTNPEVFRPLVYLTHIWKEVGWDSIIYLAALAGINPELYEAADMDGAGSFKKMMHVSWPGIKSTVAILFILNVGLMMNVSFDQIYNLYSAPVYEVADTVDTYILRTTMSVGSNFGLLAAAGFIKSVLSMMLLLMANYVVKRFGEQGLF</sequence>
<comment type="similarity">
    <text evidence="7">Belongs to the binding-protein-dependent transport system permease family.</text>
</comment>
<feature type="transmembrane region" description="Helical" evidence="7">
    <location>
        <begin position="92"/>
        <end position="113"/>
    </location>
</feature>
<comment type="subcellular location">
    <subcellularLocation>
        <location evidence="1 7">Cell membrane</location>
        <topology evidence="1 7">Multi-pass membrane protein</topology>
    </subcellularLocation>
</comment>
<gene>
    <name evidence="9" type="ORF">A8708_05315</name>
</gene>
<keyword evidence="6 7" id="KW-0472">Membrane</keyword>